<gene>
    <name evidence="1" type="ORF">NCTC12998_02445</name>
</gene>
<sequence>MRWRRLKRRLAGLKPVAWGREGGSEGLLDYMNVKLAQIVV</sequence>
<accession>A0A485AV73</accession>
<protein>
    <submittedName>
        <fullName evidence="1">Uncharacterized protein</fullName>
    </submittedName>
</protein>
<evidence type="ECO:0000313" key="1">
    <source>
        <dbReference type="EMBL" id="VFS64116.1"/>
    </source>
</evidence>
<reference evidence="1 2" key="1">
    <citation type="submission" date="2019-03" db="EMBL/GenBank/DDBJ databases">
        <authorList>
            <consortium name="Pathogen Informatics"/>
        </authorList>
    </citation>
    <scope>NUCLEOTIDE SEQUENCE [LARGE SCALE GENOMIC DNA]</scope>
    <source>
        <strain evidence="1 2">NCTC12998</strain>
    </source>
</reference>
<proteinExistence type="predicted"/>
<dbReference type="EMBL" id="CAADJE010000022">
    <property type="protein sequence ID" value="VFS64116.1"/>
    <property type="molecule type" value="Genomic_DNA"/>
</dbReference>
<name>A0A485AV73_RAOPL</name>
<evidence type="ECO:0000313" key="2">
    <source>
        <dbReference type="Proteomes" id="UP000345637"/>
    </source>
</evidence>
<dbReference type="Proteomes" id="UP000345637">
    <property type="component" value="Unassembled WGS sequence"/>
</dbReference>
<dbReference type="AlphaFoldDB" id="A0A485AV73"/>
<organism evidence="1 2">
    <name type="scientific">Raoultella planticola</name>
    <name type="common">Klebsiella planticola</name>
    <dbReference type="NCBI Taxonomy" id="575"/>
    <lineage>
        <taxon>Bacteria</taxon>
        <taxon>Pseudomonadati</taxon>
        <taxon>Pseudomonadota</taxon>
        <taxon>Gammaproteobacteria</taxon>
        <taxon>Enterobacterales</taxon>
        <taxon>Enterobacteriaceae</taxon>
        <taxon>Klebsiella/Raoultella group</taxon>
        <taxon>Raoultella</taxon>
    </lineage>
</organism>